<feature type="domain" description="Toprim" evidence="7">
    <location>
        <begin position="208"/>
        <end position="298"/>
    </location>
</feature>
<reference evidence="9" key="1">
    <citation type="submission" date="2022-06" db="EMBL/GenBank/DDBJ databases">
        <title>Sphingomonas sp. nov. isolated from rhizosphere soil of tomato.</title>
        <authorList>
            <person name="Dong H."/>
            <person name="Gao R."/>
        </authorList>
    </citation>
    <scope>NUCLEOTIDE SEQUENCE</scope>
    <source>
        <strain evidence="9">MMSM24</strain>
    </source>
</reference>
<sequence length="308" mass="33726">MAHHDIGTGNADLEVLGRNLVQRLGGVWKSGRGMCRCPAHDDNRPSLSVRVGDNALLFKCFAGCDTAEVIQAIFLLDKNALRHAGGSHDRRGSSGGDFAGRVRALQIWDEARPVTGTTAELYLRRRRIPILSPALRFHPRTPLGRGDEVTFRPAMIAALHERGRFVAIQRTFFDPGEPRRARDLDNPRLMLGRPHRGAVVLAPATDELGLAEGIETAMSAMILHDLPVWAALGAERMTHVAIPDTVSRLILFPDNDIAGEIAATAAAEAHARSWRSIEILWPPNHHNDWNDLLREGGKGWGTGGGEWA</sequence>
<dbReference type="GO" id="GO:0003677">
    <property type="term" value="F:DNA binding"/>
    <property type="evidence" value="ECO:0007669"/>
    <property type="project" value="InterPro"/>
</dbReference>
<dbReference type="InterPro" id="IPR006171">
    <property type="entry name" value="TOPRIM_dom"/>
</dbReference>
<evidence type="ECO:0000256" key="5">
    <source>
        <dbReference type="ARBA" id="ARBA00022705"/>
    </source>
</evidence>
<dbReference type="InterPro" id="IPR036977">
    <property type="entry name" value="DNA_primase_Znf_CHC2"/>
</dbReference>
<evidence type="ECO:0000259" key="8">
    <source>
        <dbReference type="Pfam" id="PF23639"/>
    </source>
</evidence>
<dbReference type="Pfam" id="PF13362">
    <property type="entry name" value="Toprim_3"/>
    <property type="match status" value="1"/>
</dbReference>
<dbReference type="GO" id="GO:0016779">
    <property type="term" value="F:nucleotidyltransferase activity"/>
    <property type="evidence" value="ECO:0007669"/>
    <property type="project" value="UniProtKB-KW"/>
</dbReference>
<evidence type="ECO:0000259" key="7">
    <source>
        <dbReference type="Pfam" id="PF13362"/>
    </source>
</evidence>
<dbReference type="GO" id="GO:0000428">
    <property type="term" value="C:DNA-directed RNA polymerase complex"/>
    <property type="evidence" value="ECO:0007669"/>
    <property type="project" value="UniProtKB-KW"/>
</dbReference>
<dbReference type="RefSeq" id="WP_265271941.1">
    <property type="nucleotide sequence ID" value="NZ_JANFAV010000031.1"/>
</dbReference>
<accession>A0AA42CSY3</accession>
<name>A0AA42CSY3_9SPHN</name>
<dbReference type="GO" id="GO:0006269">
    <property type="term" value="P:DNA replication, synthesis of primer"/>
    <property type="evidence" value="ECO:0007669"/>
    <property type="project" value="UniProtKB-KW"/>
</dbReference>
<keyword evidence="3" id="KW-0808">Transferase</keyword>
<keyword evidence="1" id="KW-0240">DNA-directed RNA polymerase</keyword>
<evidence type="ECO:0000256" key="6">
    <source>
        <dbReference type="ARBA" id="ARBA00023163"/>
    </source>
</evidence>
<evidence type="ECO:0000313" key="9">
    <source>
        <dbReference type="EMBL" id="MCW6537739.1"/>
    </source>
</evidence>
<feature type="domain" description="DUF7146" evidence="8">
    <location>
        <begin position="102"/>
        <end position="201"/>
    </location>
</feature>
<dbReference type="InterPro" id="IPR055570">
    <property type="entry name" value="DUF7146"/>
</dbReference>
<dbReference type="EMBL" id="JANFAV010000031">
    <property type="protein sequence ID" value="MCW6537739.1"/>
    <property type="molecule type" value="Genomic_DNA"/>
</dbReference>
<keyword evidence="4" id="KW-0548">Nucleotidyltransferase</keyword>
<keyword evidence="6" id="KW-0804">Transcription</keyword>
<dbReference type="Gene3D" id="3.40.1360.10">
    <property type="match status" value="1"/>
</dbReference>
<keyword evidence="5" id="KW-0235">DNA replication</keyword>
<proteinExistence type="predicted"/>
<dbReference type="Proteomes" id="UP001165565">
    <property type="component" value="Unassembled WGS sequence"/>
</dbReference>
<dbReference type="AlphaFoldDB" id="A0AA42CSY3"/>
<protein>
    <submittedName>
        <fullName evidence="9">Toprim domain-containing protein</fullName>
    </submittedName>
</protein>
<dbReference type="SUPFAM" id="SSF57783">
    <property type="entry name" value="Zinc beta-ribbon"/>
    <property type="match status" value="1"/>
</dbReference>
<keyword evidence="10" id="KW-1185">Reference proteome</keyword>
<gene>
    <name evidence="9" type="ORF">NEE01_23440</name>
</gene>
<evidence type="ECO:0000256" key="3">
    <source>
        <dbReference type="ARBA" id="ARBA00022679"/>
    </source>
</evidence>
<evidence type="ECO:0000313" key="10">
    <source>
        <dbReference type="Proteomes" id="UP001165565"/>
    </source>
</evidence>
<comment type="caution">
    <text evidence="9">The sequence shown here is derived from an EMBL/GenBank/DDBJ whole genome shotgun (WGS) entry which is preliminary data.</text>
</comment>
<organism evidence="9 10">
    <name type="scientific">Sphingomonas lycopersici</name>
    <dbReference type="NCBI Taxonomy" id="2951807"/>
    <lineage>
        <taxon>Bacteria</taxon>
        <taxon>Pseudomonadati</taxon>
        <taxon>Pseudomonadota</taxon>
        <taxon>Alphaproteobacteria</taxon>
        <taxon>Sphingomonadales</taxon>
        <taxon>Sphingomonadaceae</taxon>
        <taxon>Sphingomonas</taxon>
    </lineage>
</organism>
<dbReference type="GO" id="GO:1990077">
    <property type="term" value="C:primosome complex"/>
    <property type="evidence" value="ECO:0007669"/>
    <property type="project" value="UniProtKB-KW"/>
</dbReference>
<dbReference type="GO" id="GO:0008270">
    <property type="term" value="F:zinc ion binding"/>
    <property type="evidence" value="ECO:0007669"/>
    <property type="project" value="InterPro"/>
</dbReference>
<keyword evidence="2" id="KW-0639">Primosome</keyword>
<evidence type="ECO:0000256" key="2">
    <source>
        <dbReference type="ARBA" id="ARBA00022515"/>
    </source>
</evidence>
<dbReference type="Pfam" id="PF23639">
    <property type="entry name" value="DUF7146"/>
    <property type="match status" value="1"/>
</dbReference>
<dbReference type="Gene3D" id="3.90.580.10">
    <property type="entry name" value="Zinc finger, CHC2-type domain"/>
    <property type="match status" value="1"/>
</dbReference>
<evidence type="ECO:0000256" key="4">
    <source>
        <dbReference type="ARBA" id="ARBA00022695"/>
    </source>
</evidence>
<evidence type="ECO:0000256" key="1">
    <source>
        <dbReference type="ARBA" id="ARBA00022478"/>
    </source>
</evidence>